<protein>
    <submittedName>
        <fullName evidence="1">Uncharacterized protein</fullName>
    </submittedName>
</protein>
<dbReference type="Proteomes" id="UP000824002">
    <property type="component" value="Unassembled WGS sequence"/>
</dbReference>
<evidence type="ECO:0000313" key="2">
    <source>
        <dbReference type="Proteomes" id="UP000824002"/>
    </source>
</evidence>
<dbReference type="AlphaFoldDB" id="A0A9D1FLS8"/>
<evidence type="ECO:0000313" key="1">
    <source>
        <dbReference type="EMBL" id="HIS75914.1"/>
    </source>
</evidence>
<dbReference type="EMBL" id="DVJP01000029">
    <property type="protein sequence ID" value="HIS75914.1"/>
    <property type="molecule type" value="Genomic_DNA"/>
</dbReference>
<sequence length="102" mass="12197">MKKVILSADGPMAVYLVPDQVAENLEEYCGEFRHWMWKNPNGRKLLKQCYDGTWIACFDERDFIRYLNDWVFPEQPSRLVEQLGSCLEEPPEEYRDYPQVNF</sequence>
<proteinExistence type="predicted"/>
<reference evidence="1" key="1">
    <citation type="submission" date="2020-10" db="EMBL/GenBank/DDBJ databases">
        <authorList>
            <person name="Gilroy R."/>
        </authorList>
    </citation>
    <scope>NUCLEOTIDE SEQUENCE</scope>
    <source>
        <strain evidence="1">CHK199-13235</strain>
    </source>
</reference>
<name>A0A9D1FLS8_9FIRM</name>
<organism evidence="1 2">
    <name type="scientific">Candidatus Merdivicinus excrementipullorum</name>
    <dbReference type="NCBI Taxonomy" id="2840867"/>
    <lineage>
        <taxon>Bacteria</taxon>
        <taxon>Bacillati</taxon>
        <taxon>Bacillota</taxon>
        <taxon>Clostridia</taxon>
        <taxon>Eubacteriales</taxon>
        <taxon>Oscillospiraceae</taxon>
        <taxon>Oscillospiraceae incertae sedis</taxon>
        <taxon>Candidatus Merdivicinus</taxon>
    </lineage>
</organism>
<comment type="caution">
    <text evidence="1">The sequence shown here is derived from an EMBL/GenBank/DDBJ whole genome shotgun (WGS) entry which is preliminary data.</text>
</comment>
<gene>
    <name evidence="1" type="ORF">IAB51_03790</name>
</gene>
<accession>A0A9D1FLS8</accession>
<reference evidence="1" key="2">
    <citation type="journal article" date="2021" name="PeerJ">
        <title>Extensive microbial diversity within the chicken gut microbiome revealed by metagenomics and culture.</title>
        <authorList>
            <person name="Gilroy R."/>
            <person name="Ravi A."/>
            <person name="Getino M."/>
            <person name="Pursley I."/>
            <person name="Horton D.L."/>
            <person name="Alikhan N.F."/>
            <person name="Baker D."/>
            <person name="Gharbi K."/>
            <person name="Hall N."/>
            <person name="Watson M."/>
            <person name="Adriaenssens E.M."/>
            <person name="Foster-Nyarko E."/>
            <person name="Jarju S."/>
            <person name="Secka A."/>
            <person name="Antonio M."/>
            <person name="Oren A."/>
            <person name="Chaudhuri R.R."/>
            <person name="La Ragione R."/>
            <person name="Hildebrand F."/>
            <person name="Pallen M.J."/>
        </authorList>
    </citation>
    <scope>NUCLEOTIDE SEQUENCE</scope>
    <source>
        <strain evidence="1">CHK199-13235</strain>
    </source>
</reference>